<comment type="caution">
    <text evidence="1">The sequence shown here is derived from an EMBL/GenBank/DDBJ whole genome shotgun (WGS) entry which is preliminary data.</text>
</comment>
<sequence length="57" mass="6371">MMQKGEMVGSLGSTIWIADVPRFGTCDPERGSLHKWAIPVTHGMTKYICNMFQLSNV</sequence>
<dbReference type="Gramene" id="PRQ42557">
    <property type="protein sequence ID" value="PRQ42557"/>
    <property type="gene ID" value="RchiOBHm_Chr3g0458961"/>
</dbReference>
<reference evidence="1 2" key="1">
    <citation type="journal article" date="2018" name="Nat. Genet.">
        <title>The Rosa genome provides new insights in the design of modern roses.</title>
        <authorList>
            <person name="Bendahmane M."/>
        </authorList>
    </citation>
    <scope>NUCLEOTIDE SEQUENCE [LARGE SCALE GENOMIC DNA]</scope>
    <source>
        <strain evidence="2">cv. Old Blush</strain>
    </source>
</reference>
<organism evidence="1 2">
    <name type="scientific">Rosa chinensis</name>
    <name type="common">China rose</name>
    <dbReference type="NCBI Taxonomy" id="74649"/>
    <lineage>
        <taxon>Eukaryota</taxon>
        <taxon>Viridiplantae</taxon>
        <taxon>Streptophyta</taxon>
        <taxon>Embryophyta</taxon>
        <taxon>Tracheophyta</taxon>
        <taxon>Spermatophyta</taxon>
        <taxon>Magnoliopsida</taxon>
        <taxon>eudicotyledons</taxon>
        <taxon>Gunneridae</taxon>
        <taxon>Pentapetalae</taxon>
        <taxon>rosids</taxon>
        <taxon>fabids</taxon>
        <taxon>Rosales</taxon>
        <taxon>Rosaceae</taxon>
        <taxon>Rosoideae</taxon>
        <taxon>Rosoideae incertae sedis</taxon>
        <taxon>Rosa</taxon>
    </lineage>
</organism>
<dbReference type="EMBL" id="PDCK01000041">
    <property type="protein sequence ID" value="PRQ42557.1"/>
    <property type="molecule type" value="Genomic_DNA"/>
</dbReference>
<keyword evidence="2" id="KW-1185">Reference proteome</keyword>
<proteinExistence type="predicted"/>
<accession>A0A2P6R812</accession>
<name>A0A2P6R812_ROSCH</name>
<dbReference type="AlphaFoldDB" id="A0A2P6R812"/>
<evidence type="ECO:0000313" key="2">
    <source>
        <dbReference type="Proteomes" id="UP000238479"/>
    </source>
</evidence>
<gene>
    <name evidence="1" type="ORF">RchiOBHm_Chr3g0458961</name>
</gene>
<evidence type="ECO:0000313" key="1">
    <source>
        <dbReference type="EMBL" id="PRQ42557.1"/>
    </source>
</evidence>
<dbReference type="Proteomes" id="UP000238479">
    <property type="component" value="Chromosome 3"/>
</dbReference>
<protein>
    <submittedName>
        <fullName evidence="1">Uncharacterized protein</fullName>
    </submittedName>
</protein>